<evidence type="ECO:0000313" key="1">
    <source>
        <dbReference type="EMBL" id="UOE36385.1"/>
    </source>
</evidence>
<dbReference type="Gene3D" id="2.20.110.10">
    <property type="entry name" value="Histone H3 K4-specific methyltransferase SET7/9 N-terminal domain"/>
    <property type="match status" value="1"/>
</dbReference>
<dbReference type="RefSeq" id="WP_243520139.1">
    <property type="nucleotide sequence ID" value="NZ_CP094534.1"/>
</dbReference>
<sequence length="558" mass="63452">MLPLLLLATNTRAQTSRPLRIVTFYDSARTQRRAVYGAQLTGPRPDTVAHGPFRRFGRDGSLQELGHFTLGQADSIWTRYYPAKPGRAPAVARRLPMRAGQPSGPFVVFHPDGRVAQRGTFRRGQLVDSLVTTGRTGRSRLLARFDSSRAPGLRGSFRQWGGQYTAAFLPKINFWGDGASERNDYPRRDPARYWQGQLAAGRLVGAYTEYDPDGEPRVRLSYTDQGQYRLTTVYYPAAWLRSEAKEEQPLPADSVVHSQPFIQWQAVGPHPYLLQRHWSYSYGSIAGQSEDKLYRVVPLEFKWNRHHHNYHTTPRGVFTSDVIGTLRGGSSPAPLPPQVAAAFIKPISPQSDLFCSGLQAQYRTHGRPPLQTVALTDGSVLRRYPPLSRYRQPVGLEVVRHPGRWHLGAADTTGASPRPARQRTATLADGRRLVETRYTTRTYFATGQLQDFSRRRPLIGAVDKEYYPNGTRKEQLTAGWLGIFSRKWDEAGHLTSHNYESPFGDHPGKALRRTFKQWHPLRKARLKLRRFHPFRPVGRAIRKVFPRHDHHTPRPHKD</sequence>
<dbReference type="EMBL" id="CP094534">
    <property type="protein sequence ID" value="UOE36385.1"/>
    <property type="molecule type" value="Genomic_DNA"/>
</dbReference>
<proteinExistence type="predicted"/>
<organism evidence="1 2">
    <name type="scientific">Hymenobacter monticola</name>
    <dbReference type="NCBI Taxonomy" id="1705399"/>
    <lineage>
        <taxon>Bacteria</taxon>
        <taxon>Pseudomonadati</taxon>
        <taxon>Bacteroidota</taxon>
        <taxon>Cytophagia</taxon>
        <taxon>Cytophagales</taxon>
        <taxon>Hymenobacteraceae</taxon>
        <taxon>Hymenobacter</taxon>
    </lineage>
</organism>
<protein>
    <recommendedName>
        <fullName evidence="3">Toxin-antitoxin system YwqK family antitoxin</fullName>
    </recommendedName>
</protein>
<name>A0ABY4BIE4_9BACT</name>
<keyword evidence="2" id="KW-1185">Reference proteome</keyword>
<dbReference type="Proteomes" id="UP000831390">
    <property type="component" value="Chromosome"/>
</dbReference>
<reference evidence="1 2" key="1">
    <citation type="submission" date="2022-03" db="EMBL/GenBank/DDBJ databases">
        <title>Hymenobactersp. isolated from the air.</title>
        <authorList>
            <person name="Won M."/>
            <person name="Kwon S.-W."/>
        </authorList>
    </citation>
    <scope>NUCLEOTIDE SEQUENCE [LARGE SCALE GENOMIC DNA]</scope>
    <source>
        <strain evidence="1 2">KACC 22596</strain>
    </source>
</reference>
<dbReference type="SUPFAM" id="SSF82185">
    <property type="entry name" value="Histone H3 K4-specific methyltransferase SET7/9 N-terminal domain"/>
    <property type="match status" value="1"/>
</dbReference>
<evidence type="ECO:0000313" key="2">
    <source>
        <dbReference type="Proteomes" id="UP000831390"/>
    </source>
</evidence>
<gene>
    <name evidence="1" type="ORF">MTP16_08635</name>
</gene>
<accession>A0ABY4BIE4</accession>
<evidence type="ECO:0008006" key="3">
    <source>
        <dbReference type="Google" id="ProtNLM"/>
    </source>
</evidence>